<evidence type="ECO:0000256" key="1">
    <source>
        <dbReference type="ARBA" id="ARBA00010409"/>
    </source>
</evidence>
<dbReference type="KEGG" id="ein:Eint_091680"/>
<dbReference type="GO" id="GO:0030488">
    <property type="term" value="P:tRNA methylation"/>
    <property type="evidence" value="ECO:0007669"/>
    <property type="project" value="TreeGrafter"/>
</dbReference>
<dbReference type="InterPro" id="IPR051954">
    <property type="entry name" value="tRNA_methyltransferase_THADA"/>
</dbReference>
<evidence type="ECO:0000259" key="2">
    <source>
        <dbReference type="Pfam" id="PF10350"/>
    </source>
</evidence>
<accession>E0S940</accession>
<dbReference type="VEuPathDB" id="MicrosporidiaDB:Eint_091680"/>
<evidence type="ECO:0000313" key="3">
    <source>
        <dbReference type="EMBL" id="ADM12296.1"/>
    </source>
</evidence>
<dbReference type="AlphaFoldDB" id="E0S940"/>
<name>E0S940_ENCIT</name>
<evidence type="ECO:0000313" key="4">
    <source>
        <dbReference type="Proteomes" id="UP000002313"/>
    </source>
</evidence>
<dbReference type="GeneID" id="9698488"/>
<dbReference type="RefSeq" id="XP_003073656.1">
    <property type="nucleotide sequence ID" value="XM_003073610.1"/>
</dbReference>
<dbReference type="OrthoDB" id="73997at2759"/>
<dbReference type="Proteomes" id="UP000002313">
    <property type="component" value="Chromosome IX"/>
</dbReference>
<dbReference type="HOGENOM" id="CLU_332333_0_0_1"/>
<dbReference type="InterPro" id="IPR019442">
    <property type="entry name" value="THADA/TRM732_DUF2428"/>
</dbReference>
<organism evidence="3 4">
    <name type="scientific">Encephalitozoon intestinalis (strain ATCC 50506)</name>
    <name type="common">Microsporidian parasite</name>
    <name type="synonym">Septata intestinalis</name>
    <dbReference type="NCBI Taxonomy" id="876142"/>
    <lineage>
        <taxon>Eukaryota</taxon>
        <taxon>Fungi</taxon>
        <taxon>Fungi incertae sedis</taxon>
        <taxon>Microsporidia</taxon>
        <taxon>Unikaryonidae</taxon>
        <taxon>Encephalitozoon</taxon>
    </lineage>
</organism>
<dbReference type="PANTHER" id="PTHR14387:SF0">
    <property type="entry name" value="DUF2428 DOMAIN-CONTAINING PROTEIN"/>
    <property type="match status" value="1"/>
</dbReference>
<sequence length="866" mass="102160">MDSNWNTKDLYLLALEVSHLHKIGYGEIMSMRLRNGIQISCTLDNGEEIGFGHLWRYEGEEAETRFKLCLVETQLKNSTEGAVDHLLMILPNTSKANQLTIFMIFYKLTTKYKVYDKRILRECKAHLHAIHLRYPILKTLVAYTLFKEDLVSEEFTDEEIIEMNLVDPRNLNPENPDAVRLVKRLFSTITKTSFRYSRRIFKHMDEKFFFHFPLELNGVGYSHLRELIGELSPRKALSIGEIICSRSAVRLFFPLKIDDVERFFIHKDVEVRIESVRHIDTVGLMKRFLEVNQFIYNRNMVKLLSRYFRIWLGKRVNEEHEFKVMYTEIVSPMLRSRNTYRRLLGVHLMDSLIDIGVVEPSGHSWLLFDPDYEIRSIVCKYSGWIPLNIEEARIRIESYQSYDVNGCVEYIKSCRPEWLISDLKDILDTYAKDFMSGKKGIEEVPIYGFLRLFSEVKSYNIKIYVDRVYEYCFGKLSNVIHEQDDDGLVVYWKNMKECCNYYCSLALEGDKSSAAKLVRTLLYINHLGVVLQVSQYLNKVLRSVVFPQDELLEIVDLSFKRIQNCKIFFRKSGGIPLLLVQILRNYPSIINYVLERLLEMIDKDENNIKVHCLNILSRIIGDGSLSPKIPLQTIELFKISFRCSRSSLWAVRNIGIEIFSHLVRKVFERGPEFIVSIAHKEFRNLLYEELSSCSHNKDDILVFLILHLYGRVKKLDEREMELVRRFSSRSDLIGLESKSICEGKECRRPQYRETRIKFDDKMNEGEILLRLLILLDSEQPEERRMAESYMKDVYKLSLYSEEYFRHYIAKRICRIGYKDVAVKKLQEYGLGVEKSQSCFFKDSPSNERFDLEYNISLIEKYKSQKW</sequence>
<protein>
    <recommendedName>
        <fullName evidence="2">DUF2428 domain-containing protein</fullName>
    </recommendedName>
</protein>
<reference evidence="3 4" key="1">
    <citation type="journal article" date="2010" name="Nat. Commun.">
        <title>The complete sequence of the smallest known nuclear genome from the microsporidian Encephalitozoon intestinalis.</title>
        <authorList>
            <person name="Corradi N."/>
            <person name="Pombert J.-F."/>
            <person name="Farinelli L."/>
            <person name="Didier E.S."/>
            <person name="Keeling P.J."/>
        </authorList>
    </citation>
    <scope>NUCLEOTIDE SEQUENCE [LARGE SCALE GENOMIC DNA]</scope>
    <source>
        <strain evidence="3 4">ATCC 50506</strain>
    </source>
</reference>
<dbReference type="EMBL" id="CP001950">
    <property type="protein sequence ID" value="ADM12296.1"/>
    <property type="molecule type" value="Genomic_DNA"/>
</dbReference>
<keyword evidence="4" id="KW-1185">Reference proteome</keyword>
<dbReference type="PANTHER" id="PTHR14387">
    <property type="entry name" value="THADA/DEATH RECEPTOR INTERACTING PROTEIN"/>
    <property type="match status" value="1"/>
</dbReference>
<proteinExistence type="inferred from homology"/>
<feature type="domain" description="DUF2428" evidence="2">
    <location>
        <begin position="486"/>
        <end position="650"/>
    </location>
</feature>
<reference evidence="3 4" key="2">
    <citation type="journal article" date="2012" name="Proc. Natl. Acad. Sci. U.S.A.">
        <title>Gain and loss of multiple functionally related, horizontally transferred genes in the reduced genomes of two microsporidian parasites.</title>
        <authorList>
            <person name="Pombert J.-F."/>
            <person name="Selman M."/>
            <person name="Burki F."/>
            <person name="Bardell F.T."/>
            <person name="Farinelli L."/>
            <person name="Solter L.F."/>
            <person name="Whitman D.W."/>
            <person name="Weiss L.M."/>
            <person name="Corradi N."/>
            <person name="Keeling P.J."/>
        </authorList>
    </citation>
    <scope>NUCLEOTIDE SEQUENCE [LARGE SCALE GENOMIC DNA]</scope>
    <source>
        <strain evidence="3 4">ATCC 50506</strain>
    </source>
</reference>
<comment type="similarity">
    <text evidence="1">Belongs to the THADA family.</text>
</comment>
<dbReference type="Pfam" id="PF10350">
    <property type="entry name" value="DUF2428"/>
    <property type="match status" value="1"/>
</dbReference>
<dbReference type="InterPro" id="IPR016024">
    <property type="entry name" value="ARM-type_fold"/>
</dbReference>
<gene>
    <name evidence="3" type="ORF">Eint_091680</name>
</gene>
<dbReference type="SUPFAM" id="SSF48371">
    <property type="entry name" value="ARM repeat"/>
    <property type="match status" value="1"/>
</dbReference>
<dbReference type="GO" id="GO:0005829">
    <property type="term" value="C:cytosol"/>
    <property type="evidence" value="ECO:0007669"/>
    <property type="project" value="TreeGrafter"/>
</dbReference>